<dbReference type="PANTHER" id="PTHR31060:SF32">
    <property type="entry name" value="BTB_POZ DOMAIN PLANT PROTEIN"/>
    <property type="match status" value="1"/>
</dbReference>
<evidence type="ECO:0000256" key="3">
    <source>
        <dbReference type="ARBA" id="ARBA00022786"/>
    </source>
</evidence>
<dbReference type="InterPro" id="IPR038920">
    <property type="entry name" value="At3g05675-like"/>
</dbReference>
<dbReference type="OrthoDB" id="2014231at2759"/>
<feature type="region of interest" description="Disordered" evidence="4">
    <location>
        <begin position="24"/>
        <end position="53"/>
    </location>
</feature>
<evidence type="ECO:0000256" key="4">
    <source>
        <dbReference type="SAM" id="MobiDB-lite"/>
    </source>
</evidence>
<evidence type="ECO:0000313" key="6">
    <source>
        <dbReference type="EMBL" id="KAJ0983931.1"/>
    </source>
</evidence>
<evidence type="ECO:0000259" key="5">
    <source>
        <dbReference type="PROSITE" id="PS50097"/>
    </source>
</evidence>
<organism evidence="6 7">
    <name type="scientific">Dioscorea zingiberensis</name>
    <dbReference type="NCBI Taxonomy" id="325984"/>
    <lineage>
        <taxon>Eukaryota</taxon>
        <taxon>Viridiplantae</taxon>
        <taxon>Streptophyta</taxon>
        <taxon>Embryophyta</taxon>
        <taxon>Tracheophyta</taxon>
        <taxon>Spermatophyta</taxon>
        <taxon>Magnoliopsida</taxon>
        <taxon>Liliopsida</taxon>
        <taxon>Dioscoreales</taxon>
        <taxon>Dioscoreaceae</taxon>
        <taxon>Dioscorea</taxon>
    </lineage>
</organism>
<dbReference type="PROSITE" id="PS50097">
    <property type="entry name" value="BTB"/>
    <property type="match status" value="1"/>
</dbReference>
<keyword evidence="3" id="KW-0833">Ubl conjugation pathway</keyword>
<reference evidence="6" key="2">
    <citation type="journal article" date="2022" name="Hortic Res">
        <title>The genome of Dioscorea zingiberensis sheds light on the biosynthesis, origin and evolution of the medicinally important diosgenin saponins.</title>
        <authorList>
            <person name="Li Y."/>
            <person name="Tan C."/>
            <person name="Li Z."/>
            <person name="Guo J."/>
            <person name="Li S."/>
            <person name="Chen X."/>
            <person name="Wang C."/>
            <person name="Dai X."/>
            <person name="Yang H."/>
            <person name="Song W."/>
            <person name="Hou L."/>
            <person name="Xu J."/>
            <person name="Tong Z."/>
            <person name="Xu A."/>
            <person name="Yuan X."/>
            <person name="Wang W."/>
            <person name="Yang Q."/>
            <person name="Chen L."/>
            <person name="Sun Z."/>
            <person name="Wang K."/>
            <person name="Pan B."/>
            <person name="Chen J."/>
            <person name="Bao Y."/>
            <person name="Liu F."/>
            <person name="Qi X."/>
            <person name="Gang D.R."/>
            <person name="Wen J."/>
            <person name="Li J."/>
        </authorList>
    </citation>
    <scope>NUCLEOTIDE SEQUENCE</scope>
    <source>
        <strain evidence="6">Dzin_1.0</strain>
    </source>
</reference>
<comment type="pathway">
    <text evidence="2">Protein modification; protein ubiquitination.</text>
</comment>
<dbReference type="InterPro" id="IPR000210">
    <property type="entry name" value="BTB/POZ_dom"/>
</dbReference>
<comment type="caution">
    <text evidence="6">The sequence shown here is derived from an EMBL/GenBank/DDBJ whole genome shotgun (WGS) entry which is preliminary data.</text>
</comment>
<evidence type="ECO:0000256" key="1">
    <source>
        <dbReference type="ARBA" id="ARBA00002668"/>
    </source>
</evidence>
<accession>A0A9D5D1Y1</accession>
<sequence length="499" mass="56164">MAAAEKLLRSGEVSAMIKHGFLSPTYSPRSPTPTFSPPSSAAAAAAHPSSPMPATLFEMMSHEDSLSRPPPPPPPLSYNHHRLRALVSSLASEVSPIWGPGDVDLSVSSREGLSVSMEVHRRVLAGRSRFFEEKLGGGGIGARVAVEICDCDDVEVYVEVVAMMYCRDLKKRLALEEVGRVLEFLKVCVEFLFDAGVKSCLEFLEATPWSEDEEQTVVSVLRQLRLHDPETMVLQRVYAEPSTSTRADGVLVRLLSGVLQAKDEKARREMKALLARLLGEDIDQFDVTRETLFHLCHKCLNLLRLLLSEAANMDEGQRDRGALMGEIAREADNMQWLLEMLISRKMADEFVTLWADQKELASLHSKIPCMYRFEISRITALLCVALGQGQVLVSGDARSSVLQTWLEALYEDYGWMRRTSRSFDKKMVEDGLSETILTLSMAQQQVILLRWFDHFLNKGDDCPNIQKAFKVWWRRAFIRHHVVPEEHSQLQIAVCNHPT</sequence>
<feature type="compositionally biased region" description="Low complexity" evidence="4">
    <location>
        <begin position="37"/>
        <end position="53"/>
    </location>
</feature>
<gene>
    <name evidence="6" type="ORF">J5N97_002287</name>
</gene>
<dbReference type="PANTHER" id="PTHR31060">
    <property type="entry name" value="OSJNBA0011J08.25 PROTEIN-RELATED"/>
    <property type="match status" value="1"/>
</dbReference>
<comment type="function">
    <text evidence="1">May act as a substrate-specific adapter of an E3 ubiquitin-protein ligase complex (CUL3-RBX1-BTB) which mediates the ubiquitination and subsequent proteasomal degradation of target proteins.</text>
</comment>
<dbReference type="Gene3D" id="3.30.710.10">
    <property type="entry name" value="Potassium Channel Kv1.1, Chain A"/>
    <property type="match status" value="1"/>
</dbReference>
<feature type="domain" description="BTB" evidence="5">
    <location>
        <begin position="101"/>
        <end position="173"/>
    </location>
</feature>
<keyword evidence="7" id="KW-1185">Reference proteome</keyword>
<dbReference type="InterPro" id="IPR011333">
    <property type="entry name" value="SKP1/BTB/POZ_sf"/>
</dbReference>
<evidence type="ECO:0000313" key="7">
    <source>
        <dbReference type="Proteomes" id="UP001085076"/>
    </source>
</evidence>
<dbReference type="Pfam" id="PF25553">
    <property type="entry name" value="BTB-POZ_ANK-like"/>
    <property type="match status" value="1"/>
</dbReference>
<name>A0A9D5D1Y1_9LILI</name>
<dbReference type="Proteomes" id="UP001085076">
    <property type="component" value="Miscellaneous, Linkage group lg01"/>
</dbReference>
<reference evidence="6" key="1">
    <citation type="submission" date="2021-03" db="EMBL/GenBank/DDBJ databases">
        <authorList>
            <person name="Li Z."/>
            <person name="Yang C."/>
        </authorList>
    </citation>
    <scope>NUCLEOTIDE SEQUENCE</scope>
    <source>
        <strain evidence="6">Dzin_1.0</strain>
        <tissue evidence="6">Leaf</tissue>
    </source>
</reference>
<proteinExistence type="predicted"/>
<evidence type="ECO:0000256" key="2">
    <source>
        <dbReference type="ARBA" id="ARBA00004906"/>
    </source>
</evidence>
<protein>
    <recommendedName>
        <fullName evidence="5">BTB domain-containing protein</fullName>
    </recommendedName>
</protein>
<dbReference type="InterPro" id="IPR058039">
    <property type="entry name" value="At3g05675-like_ankyrin"/>
</dbReference>
<dbReference type="AlphaFoldDB" id="A0A9D5D1Y1"/>
<dbReference type="EMBL" id="JAGGNH010000001">
    <property type="protein sequence ID" value="KAJ0983931.1"/>
    <property type="molecule type" value="Genomic_DNA"/>
</dbReference>